<reference evidence="1 2" key="1">
    <citation type="submission" date="2014-08" db="EMBL/GenBank/DDBJ databases">
        <authorList>
            <person name="den Bakker H.C."/>
        </authorList>
    </citation>
    <scope>NUCLEOTIDE SEQUENCE [LARGE SCALE GENOMIC DNA]</scope>
    <source>
        <strain evidence="1 2">DSM 18334</strain>
    </source>
</reference>
<dbReference type="EMBL" id="JQCR01000001">
    <property type="protein sequence ID" value="KGE20982.1"/>
    <property type="molecule type" value="Genomic_DNA"/>
</dbReference>
<accession>A0A098MHG1</accession>
<gene>
    <name evidence="1" type="ORF">PWYN_02140</name>
</gene>
<protein>
    <submittedName>
        <fullName evidence="1">Uncharacterized protein</fullName>
    </submittedName>
</protein>
<sequence>MGVKDFSPSRHLSNTSFSIQLYKKAALPVIIPLIKQLYYTIDILMNLYLFANKPADFSQLLVVQRPIEV</sequence>
<keyword evidence="2" id="KW-1185">Reference proteome</keyword>
<evidence type="ECO:0000313" key="2">
    <source>
        <dbReference type="Proteomes" id="UP000029734"/>
    </source>
</evidence>
<dbReference type="Proteomes" id="UP000029734">
    <property type="component" value="Unassembled WGS sequence"/>
</dbReference>
<proteinExistence type="predicted"/>
<comment type="caution">
    <text evidence="1">The sequence shown here is derived from an EMBL/GenBank/DDBJ whole genome shotgun (WGS) entry which is preliminary data.</text>
</comment>
<organism evidence="1 2">
    <name type="scientific">Paenibacillus wynnii</name>
    <dbReference type="NCBI Taxonomy" id="268407"/>
    <lineage>
        <taxon>Bacteria</taxon>
        <taxon>Bacillati</taxon>
        <taxon>Bacillota</taxon>
        <taxon>Bacilli</taxon>
        <taxon>Bacillales</taxon>
        <taxon>Paenibacillaceae</taxon>
        <taxon>Paenibacillus</taxon>
    </lineage>
</organism>
<name>A0A098MHG1_9BACL</name>
<reference evidence="1 2" key="2">
    <citation type="submission" date="2014-10" db="EMBL/GenBank/DDBJ databases">
        <title>Comparative genomics of the Paenibacillus odorifer group.</title>
        <authorList>
            <person name="Tsai Y.-C."/>
            <person name="Martin N."/>
            <person name="Korlach J."/>
            <person name="Wiedmann M."/>
        </authorList>
    </citation>
    <scope>NUCLEOTIDE SEQUENCE [LARGE SCALE GENOMIC DNA]</scope>
    <source>
        <strain evidence="1 2">DSM 18334</strain>
    </source>
</reference>
<evidence type="ECO:0000313" key="1">
    <source>
        <dbReference type="EMBL" id="KGE20982.1"/>
    </source>
</evidence>
<dbReference type="AlphaFoldDB" id="A0A098MHG1"/>